<evidence type="ECO:0000313" key="4">
    <source>
        <dbReference type="EMBL" id="SEW51250.1"/>
    </source>
</evidence>
<dbReference type="FunFam" id="2.170.130.10:FF:000003">
    <property type="entry name" value="SusC/RagA family TonB-linked outer membrane protein"/>
    <property type="match status" value="1"/>
</dbReference>
<keyword evidence="1" id="KW-0472">Membrane</keyword>
<evidence type="ECO:0000259" key="3">
    <source>
        <dbReference type="Pfam" id="PF07715"/>
    </source>
</evidence>
<proteinExistence type="inferred from homology"/>
<reference evidence="5" key="1">
    <citation type="submission" date="2016-10" db="EMBL/GenBank/DDBJ databases">
        <authorList>
            <person name="Varghese N."/>
            <person name="Submissions S."/>
        </authorList>
    </citation>
    <scope>NUCLEOTIDE SEQUENCE [LARGE SCALE GENOMIC DNA]</scope>
    <source>
        <strain evidence="5">DSM 3695</strain>
    </source>
</reference>
<dbReference type="STRING" id="29529.SAMN04488122_4182"/>
<dbReference type="Gene3D" id="2.60.40.1120">
    <property type="entry name" value="Carboxypeptidase-like, regulatory domain"/>
    <property type="match status" value="1"/>
</dbReference>
<dbReference type="InterPro" id="IPR039426">
    <property type="entry name" value="TonB-dep_rcpt-like"/>
</dbReference>
<protein>
    <submittedName>
        <fullName evidence="4">TonB-linked outer membrane protein, SusC/RagA family</fullName>
    </submittedName>
</protein>
<keyword evidence="5" id="KW-1185">Reference proteome</keyword>
<feature type="signal peptide" evidence="2">
    <location>
        <begin position="1"/>
        <end position="27"/>
    </location>
</feature>
<dbReference type="EMBL" id="FOJG01000002">
    <property type="protein sequence ID" value="SEW51250.1"/>
    <property type="molecule type" value="Genomic_DNA"/>
</dbReference>
<sequence>MKSMYQRHWATLCLLLMGVCCSYNSHAQDRITVSGTVVDSADLTPLPSVSIKVEGATQGAQTDRDGKFSFQASPDAVLVVTYLGYNRSIIRLNGKTNIYVRLASTNAKLNEVVVVGYGQQKKVSVTGAVATVNARELKQSSSANIANALAGRLPGLTSIQSAGGQPGRDDAVMYLRGASTINGKNPLILIDGVPRDNIRTIDPNEVETVTILKDASATAVFGVRGANGVILITTRRGQPGRAELNISVDQSFSSFTREPSRLHSLEYMALRNEAAKNDGITTPPFSQAIMDKYANPLAGLDPSDPDYERKAMIRNYMYPDHDYYRDFIAPSAPQTRVNMALSGGADKISYFANATYLHQGGNLRTEPKSALGYDPSFKMDRYSFRSNLDYRLTPSLKAFLNIGTYIEKVNMPSANAYPGSSTDWMINDIIYQAQTILPITPGPTTLDGFGVPPGKIVDPGYLDRSAFEVVNRMGYRNEVRSNLNSTLGMEWDLSRTVTKGLSLKGMMSYDSKSTTAMQGSKTEQLYLTQINYATDELSYTLKRAGENRIGLVKGADSRYNINMQGSINYNRTFGGKHAVGAMVLAQRDYWESTAGEIPYNVVGIAGRATYAYDNRYMAEFNFGYNGSEQFAPSKRFGFFPAVSAGWAVSNEAFLKDSRVITNLKLRASYGEVGNDKMGTSDRFLYQSNILMGGGPLGSLGNGQGVDQKLLGNPLITWETAKKQNYGLDLQLFKNLSITFDYYLENRSDILITRGTVPQLQGVPLEYIPRINMGIVDNKGYEIEVNYNKSLGKNWQLNFKGNFGHNKNVVRFNDEAISSESYAYRYRTTGFALGQNWGYRIDYSNGNGYFNSQDELNKYLEHTTYGFGTPRVGDFKYMDLNGDGVVDDKDQAPIKYTSIPGMIYGATLSAGFKRFEFTVFFQGVGQYSGNYANQGVYENTRQGTYFDYHRTAWTAERYANGDKITYPRLSTGTTTNHQPNDFFIMDRSFVRLKNIELAYNFSGSLLKKAAMKNIRVYVGGQNLFTWDKLRMNHLDPETNSSLGYTVTKMINFGLNASF</sequence>
<dbReference type="RefSeq" id="WP_218150392.1">
    <property type="nucleotide sequence ID" value="NZ_FOJG01000002.1"/>
</dbReference>
<dbReference type="InterPro" id="IPR023996">
    <property type="entry name" value="TonB-dep_OMP_SusC/RagA"/>
</dbReference>
<dbReference type="SUPFAM" id="SSF49464">
    <property type="entry name" value="Carboxypeptidase regulatory domain-like"/>
    <property type="match status" value="1"/>
</dbReference>
<evidence type="ECO:0000313" key="5">
    <source>
        <dbReference type="Proteomes" id="UP000199310"/>
    </source>
</evidence>
<dbReference type="Pfam" id="PF13715">
    <property type="entry name" value="CarbopepD_reg_2"/>
    <property type="match status" value="1"/>
</dbReference>
<keyword evidence="2" id="KW-0732">Signal</keyword>
<gene>
    <name evidence="4" type="ORF">SAMN04488122_4182</name>
</gene>
<dbReference type="Gene3D" id="2.170.130.10">
    <property type="entry name" value="TonB-dependent receptor, plug domain"/>
    <property type="match status" value="1"/>
</dbReference>
<organism evidence="4 5">
    <name type="scientific">Chitinophaga arvensicola</name>
    <dbReference type="NCBI Taxonomy" id="29529"/>
    <lineage>
        <taxon>Bacteria</taxon>
        <taxon>Pseudomonadati</taxon>
        <taxon>Bacteroidota</taxon>
        <taxon>Chitinophagia</taxon>
        <taxon>Chitinophagales</taxon>
        <taxon>Chitinophagaceae</taxon>
        <taxon>Chitinophaga</taxon>
    </lineage>
</organism>
<dbReference type="GO" id="GO:0009279">
    <property type="term" value="C:cell outer membrane"/>
    <property type="evidence" value="ECO:0007669"/>
    <property type="project" value="UniProtKB-SubCell"/>
</dbReference>
<comment type="similarity">
    <text evidence="1">Belongs to the TonB-dependent receptor family.</text>
</comment>
<dbReference type="SUPFAM" id="SSF56935">
    <property type="entry name" value="Porins"/>
    <property type="match status" value="1"/>
</dbReference>
<dbReference type="Proteomes" id="UP000199310">
    <property type="component" value="Unassembled WGS sequence"/>
</dbReference>
<feature type="domain" description="TonB-dependent receptor plug" evidence="3">
    <location>
        <begin position="122"/>
        <end position="229"/>
    </location>
</feature>
<name>A0A1I0S6Q9_9BACT</name>
<comment type="subcellular location">
    <subcellularLocation>
        <location evidence="1">Cell outer membrane</location>
        <topology evidence="1">Multi-pass membrane protein</topology>
    </subcellularLocation>
</comment>
<dbReference type="InterPro" id="IPR008969">
    <property type="entry name" value="CarboxyPept-like_regulatory"/>
</dbReference>
<dbReference type="PROSITE" id="PS52016">
    <property type="entry name" value="TONB_DEPENDENT_REC_3"/>
    <property type="match status" value="1"/>
</dbReference>
<accession>A0A1I0S6Q9</accession>
<evidence type="ECO:0000256" key="2">
    <source>
        <dbReference type="SAM" id="SignalP"/>
    </source>
</evidence>
<feature type="chain" id="PRO_5011458127" evidence="2">
    <location>
        <begin position="28"/>
        <end position="1057"/>
    </location>
</feature>
<keyword evidence="1" id="KW-0998">Cell outer membrane</keyword>
<dbReference type="InterPro" id="IPR012910">
    <property type="entry name" value="Plug_dom"/>
</dbReference>
<dbReference type="InterPro" id="IPR023997">
    <property type="entry name" value="TonB-dep_OMP_SusC/RagA_CS"/>
</dbReference>
<dbReference type="NCBIfam" id="TIGR04056">
    <property type="entry name" value="OMP_RagA_SusC"/>
    <property type="match status" value="1"/>
</dbReference>
<evidence type="ECO:0000256" key="1">
    <source>
        <dbReference type="PROSITE-ProRule" id="PRU01360"/>
    </source>
</evidence>
<dbReference type="InterPro" id="IPR037066">
    <property type="entry name" value="Plug_dom_sf"/>
</dbReference>
<keyword evidence="1" id="KW-1134">Transmembrane beta strand</keyword>
<dbReference type="NCBIfam" id="TIGR04057">
    <property type="entry name" value="SusC_RagA_signa"/>
    <property type="match status" value="1"/>
</dbReference>
<dbReference type="AlphaFoldDB" id="A0A1I0S6Q9"/>
<dbReference type="Pfam" id="PF07715">
    <property type="entry name" value="Plug"/>
    <property type="match status" value="1"/>
</dbReference>
<keyword evidence="1" id="KW-0813">Transport</keyword>
<keyword evidence="1" id="KW-0812">Transmembrane</keyword>